<reference evidence="1 2" key="1">
    <citation type="submission" date="2024-09" db="EMBL/GenBank/DDBJ databases">
        <authorList>
            <person name="Sun Q."/>
            <person name="Mori K."/>
        </authorList>
    </citation>
    <scope>NUCLEOTIDE SEQUENCE [LARGE SCALE GENOMIC DNA]</scope>
    <source>
        <strain evidence="1 2">CCM 8626</strain>
    </source>
</reference>
<dbReference type="Pfam" id="PF09481">
    <property type="entry name" value="CRISPR_Cse1"/>
    <property type="match status" value="1"/>
</dbReference>
<sequence>MLSFSLLTEPWLPAINQAGQHQKISPLQLADEDIIDLAYPRADFQGAAYQFLIGLLQTTYAPEDEEEWQEVWDEGFDDQRWPQALAMVESAMQFGPEKPAFLQDFATLETDNSPISGLLIDSPGGNTLKLNKDHFVKRSYYQRICPHCAAMALFTVQTNSPAAGAGFRTSMRGGGPMTTLVMPQNAERPLWQKLWLNVIPQEKPLTAADLPLIFPWLAATRSSEKAGNSVTPENSHPLQAYWGMPRRVEIDFNQTASGNCDICGEESADLLTQIRNKNYGVQYEGWIHPLSPYRQALKEGSPLLPLKGQPGGLAYKDWLGLLLGGEDKFNRTVPAKIVREQIVTGRRVGEKTGLWCFGYDMDNAKARCWYQHRLPMVVANSVDTPALVETIELVVALASVGLSLLRQALKEAWFTTPKEAKGDFSAVDIAYWQETEGYFRTLLPHLVQDAHRQLPQTREALQRWSSAMYQHIFGIFDAQTLANPDSAQELLRILRARRRLDKEYNKQKVLKELKSLMVIGKEVQHA</sequence>
<dbReference type="RefSeq" id="WP_380671748.1">
    <property type="nucleotide sequence ID" value="NZ_CP173186.1"/>
</dbReference>
<name>A0ABV6E7J6_9GAMM</name>
<proteinExistence type="predicted"/>
<dbReference type="Proteomes" id="UP001589792">
    <property type="component" value="Unassembled WGS sequence"/>
</dbReference>
<organism evidence="1 2">
    <name type="scientific">Serratia aquatilis</name>
    <dbReference type="NCBI Taxonomy" id="1737515"/>
    <lineage>
        <taxon>Bacteria</taxon>
        <taxon>Pseudomonadati</taxon>
        <taxon>Pseudomonadota</taxon>
        <taxon>Gammaproteobacteria</taxon>
        <taxon>Enterobacterales</taxon>
        <taxon>Yersiniaceae</taxon>
        <taxon>Serratia</taxon>
    </lineage>
</organism>
<dbReference type="NCBIfam" id="TIGR02547">
    <property type="entry name" value="casA_cse1"/>
    <property type="match status" value="1"/>
</dbReference>
<evidence type="ECO:0000313" key="2">
    <source>
        <dbReference type="Proteomes" id="UP001589792"/>
    </source>
</evidence>
<dbReference type="CDD" id="cd09729">
    <property type="entry name" value="Cse1_I-E"/>
    <property type="match status" value="1"/>
</dbReference>
<gene>
    <name evidence="1" type="primary">casA</name>
    <name evidence="1" type="synonym">cse1</name>
    <name evidence="1" type="ORF">ACFFJ3_00105</name>
</gene>
<comment type="caution">
    <text evidence="1">The sequence shown here is derived from an EMBL/GenBank/DDBJ whole genome shotgun (WGS) entry which is preliminary data.</text>
</comment>
<protein>
    <submittedName>
        <fullName evidence="1">Type I-E CRISPR-associated protein Cse1/CasA</fullName>
    </submittedName>
</protein>
<accession>A0ABV6E7J6</accession>
<evidence type="ECO:0000313" key="1">
    <source>
        <dbReference type="EMBL" id="MFC0224925.1"/>
    </source>
</evidence>
<dbReference type="InterPro" id="IPR013381">
    <property type="entry name" value="CRISPR-assoc_prot_Cse1"/>
</dbReference>
<keyword evidence="2" id="KW-1185">Reference proteome</keyword>
<dbReference type="EMBL" id="JBHLXG010000001">
    <property type="protein sequence ID" value="MFC0224925.1"/>
    <property type="molecule type" value="Genomic_DNA"/>
</dbReference>